<feature type="coiled-coil region" evidence="1">
    <location>
        <begin position="4"/>
        <end position="82"/>
    </location>
</feature>
<dbReference type="Pfam" id="PF05565">
    <property type="entry name" value="Sipho_Gp157"/>
    <property type="match status" value="1"/>
</dbReference>
<accession>A0A8S5S881</accession>
<reference evidence="2" key="1">
    <citation type="journal article" date="2021" name="Proc. Natl. Acad. Sci. U.S.A.">
        <title>A Catalog of Tens of Thousands of Viruses from Human Metagenomes Reveals Hidden Associations with Chronic Diseases.</title>
        <authorList>
            <person name="Tisza M.J."/>
            <person name="Buck C.B."/>
        </authorList>
    </citation>
    <scope>NUCLEOTIDE SEQUENCE</scope>
    <source>
        <strain evidence="2">Ctb3910</strain>
    </source>
</reference>
<organism evidence="2">
    <name type="scientific">Siphoviridae sp. ctb3910</name>
    <dbReference type="NCBI Taxonomy" id="2827897"/>
    <lineage>
        <taxon>Viruses</taxon>
        <taxon>Duplodnaviria</taxon>
        <taxon>Heunggongvirae</taxon>
        <taxon>Uroviricota</taxon>
        <taxon>Caudoviricetes</taxon>
    </lineage>
</organism>
<evidence type="ECO:0000256" key="1">
    <source>
        <dbReference type="SAM" id="Coils"/>
    </source>
</evidence>
<evidence type="ECO:0000313" key="2">
    <source>
        <dbReference type="EMBL" id="DAF47244.1"/>
    </source>
</evidence>
<dbReference type="EMBL" id="BK032552">
    <property type="protein sequence ID" value="DAF47244.1"/>
    <property type="molecule type" value="Genomic_DNA"/>
</dbReference>
<proteinExistence type="predicted"/>
<keyword evidence="1" id="KW-0175">Coiled coil</keyword>
<name>A0A8S5S881_9CAUD</name>
<protein>
    <submittedName>
        <fullName evidence="2">Resistance protein</fullName>
    </submittedName>
</protein>
<sequence length="173" mass="19540">MSTLYELGQDVKELEGLLDRLEEAGDDEATEEVKEIKATVEKLIQSKSEGLIAVVRANEMMIENIEAERKRLADLKVKKQARIDSIKKYALECMQAMEVKKIETHLGNMTVRKGTGKVVVDDPTKIPEEYRVTKVEVKEDKTAIKKAIKDGQEIPGAHLLFEDSLVMPKTKKE</sequence>
<dbReference type="InterPro" id="IPR008840">
    <property type="entry name" value="Sipho_Gp157"/>
</dbReference>